<keyword evidence="1" id="KW-0175">Coiled coil</keyword>
<feature type="region of interest" description="Disordered" evidence="2">
    <location>
        <begin position="598"/>
        <end position="638"/>
    </location>
</feature>
<feature type="compositionally biased region" description="Basic and acidic residues" evidence="2">
    <location>
        <begin position="598"/>
        <end position="620"/>
    </location>
</feature>
<evidence type="ECO:0000313" key="4">
    <source>
        <dbReference type="EMBL" id="MDQ0478867.1"/>
    </source>
</evidence>
<comment type="caution">
    <text evidence="4">The sequence shown here is derived from an EMBL/GenBank/DDBJ whole genome shotgun (WGS) entry which is preliminary data.</text>
</comment>
<feature type="region of interest" description="Disordered" evidence="2">
    <location>
        <begin position="650"/>
        <end position="669"/>
    </location>
</feature>
<feature type="region of interest" description="Disordered" evidence="2">
    <location>
        <begin position="271"/>
        <end position="299"/>
    </location>
</feature>
<feature type="compositionally biased region" description="Basic and acidic residues" evidence="2">
    <location>
        <begin position="271"/>
        <end position="293"/>
    </location>
</feature>
<reference evidence="4 5" key="1">
    <citation type="submission" date="2023-07" db="EMBL/GenBank/DDBJ databases">
        <title>Genomic Encyclopedia of Type Strains, Phase IV (KMG-IV): sequencing the most valuable type-strain genomes for metagenomic binning, comparative biology and taxonomic classification.</title>
        <authorList>
            <person name="Goeker M."/>
        </authorList>
    </citation>
    <scope>NUCLEOTIDE SEQUENCE [LARGE SCALE GENOMIC DNA]</scope>
    <source>
        <strain evidence="4 5">DSM 1400</strain>
    </source>
</reference>
<gene>
    <name evidence="4" type="ORF">QOZ93_000595</name>
</gene>
<feature type="chain" id="PRO_5046942899" evidence="3">
    <location>
        <begin position="25"/>
        <end position="895"/>
    </location>
</feature>
<evidence type="ECO:0000313" key="5">
    <source>
        <dbReference type="Proteomes" id="UP001224418"/>
    </source>
</evidence>
<keyword evidence="3" id="KW-0732">Signal</keyword>
<proteinExistence type="predicted"/>
<dbReference type="EMBL" id="JAUSWN010000003">
    <property type="protein sequence ID" value="MDQ0478867.1"/>
    <property type="molecule type" value="Genomic_DNA"/>
</dbReference>
<name>A0ABU0JP54_HATLI</name>
<accession>A0ABU0JP54</accession>
<evidence type="ECO:0000256" key="3">
    <source>
        <dbReference type="SAM" id="SignalP"/>
    </source>
</evidence>
<feature type="signal peptide" evidence="3">
    <location>
        <begin position="1"/>
        <end position="24"/>
    </location>
</feature>
<dbReference type="RefSeq" id="WP_307355051.1">
    <property type="nucleotide sequence ID" value="NZ_JAUSWN010000003.1"/>
</dbReference>
<feature type="coiled-coil region" evidence="1">
    <location>
        <begin position="305"/>
        <end position="351"/>
    </location>
</feature>
<evidence type="ECO:0000256" key="2">
    <source>
        <dbReference type="SAM" id="MobiDB-lite"/>
    </source>
</evidence>
<keyword evidence="5" id="KW-1185">Reference proteome</keyword>
<sequence>MRKRFLSTLIALTLTTGTASTVFASSTTNKSTNINELYKNAYTATMKSLNEKTQSSIKEAREAIGKLPKSLDWAIGEFSKQVDTVQHPIFVEIVNSIEKSKNTNKQDDINSGRELVKDVIEDQYKRTWSSDLDRVQQKKIERLIQNVNKLNVANSDALEVIEEELNDLSKVKYNNTVKNFVDTYSDQIFTKITGTKELVDKYSQIVEKKLSNEEIKQIKNCANAEKLTSILKESKADKNKMLEAAIYWTNSTENADIDKLTKEVTTYKVNDEKAEKLPKENSQKEADERKQSEENDNLSSLFKYVKEKQNKEEEKLNKLIKEKKEEEKLNVEKTQNEIQKQEEQNKEVGIKSNLLNKGIQRRGVSYQKSFLVFKMVNAKITKDQTITIAGKTVNILKGDTSSKIKDRIIKEFENDSNWEANRGYLLVQEKSASVGLVSKQIKDNVDNLTVGSSEISFVQYDDTKGDLGQSEVKEKCEVMVTRQASEDQTLTLTVKGYILNINIGTVTINVPKGDSTQKIAKSIEAAFKAHSNISRIFNITLDESNSKVTLTQKIADNLGTTVEVEKENAKKISEQQRKAEELKKQQLEQEAKIKAEKEAEANKIAEQQRKTEESKKQQKENEEDDNLSTLYTHVKEKKDKSEEKLNKFVKEQEESQKLDTEKTKKEIQKQEEQNKEVGIKSVLLNKAIREKGVSYQKSFLVFKMTNSRIAEDQTITIAGKNIKILKGDTSSKIQDRIINAFENDSAWTSGVGYAMVQEKSASVRLISKQIKDNVDNLAVGSSEISFVQYDDTKGDVGQSEVKEKCEVMVTRQAGEDQTLILNVKGYILNINIGTVTINVSKGDSTQKIAKSIETAFKSQSNISRIFNITLDESNSKVTLTQKIADNLGTTVEVVK</sequence>
<protein>
    <submittedName>
        <fullName evidence="4">Uncharacterized protein</fullName>
    </submittedName>
</protein>
<evidence type="ECO:0000256" key="1">
    <source>
        <dbReference type="SAM" id="Coils"/>
    </source>
</evidence>
<organism evidence="4 5">
    <name type="scientific">Hathewaya limosa</name>
    <name type="common">Clostridium limosum</name>
    <dbReference type="NCBI Taxonomy" id="1536"/>
    <lineage>
        <taxon>Bacteria</taxon>
        <taxon>Bacillati</taxon>
        <taxon>Bacillota</taxon>
        <taxon>Clostridia</taxon>
        <taxon>Eubacteriales</taxon>
        <taxon>Clostridiaceae</taxon>
        <taxon>Hathewaya</taxon>
    </lineage>
</organism>
<dbReference type="Proteomes" id="UP001224418">
    <property type="component" value="Unassembled WGS sequence"/>
</dbReference>